<evidence type="ECO:0000256" key="1">
    <source>
        <dbReference type="ARBA" id="ARBA00005278"/>
    </source>
</evidence>
<dbReference type="EMBL" id="JAGKSP010000019">
    <property type="protein sequence ID" value="MBP3966507.1"/>
    <property type="molecule type" value="Genomic_DNA"/>
</dbReference>
<dbReference type="Proteomes" id="UP000673394">
    <property type="component" value="Unassembled WGS sequence"/>
</dbReference>
<organism evidence="4 5">
    <name type="scientific">Paenibacillus lignilyticus</name>
    <dbReference type="NCBI Taxonomy" id="1172615"/>
    <lineage>
        <taxon>Bacteria</taxon>
        <taxon>Bacillati</taxon>
        <taxon>Bacillota</taxon>
        <taxon>Bacilli</taxon>
        <taxon>Bacillales</taxon>
        <taxon>Paenibacillaceae</taxon>
        <taxon>Paenibacillus</taxon>
    </lineage>
</organism>
<keyword evidence="5" id="KW-1185">Reference proteome</keyword>
<keyword evidence="2 3" id="KW-0472">Membrane</keyword>
<proteinExistence type="inferred from homology"/>
<evidence type="ECO:0000313" key="4">
    <source>
        <dbReference type="EMBL" id="MBP3966507.1"/>
    </source>
</evidence>
<accession>A0ABS5CKX4</accession>
<feature type="transmembrane region" description="Helical" evidence="3">
    <location>
        <begin position="392"/>
        <end position="413"/>
    </location>
</feature>
<keyword evidence="3" id="KW-1133">Transmembrane helix</keyword>
<evidence type="ECO:0000256" key="2">
    <source>
        <dbReference type="ARBA" id="ARBA00023136"/>
    </source>
</evidence>
<comment type="similarity">
    <text evidence="1">Belongs to the GerABKA family.</text>
</comment>
<dbReference type="InterPro" id="IPR050768">
    <property type="entry name" value="UPF0353/GerABKA_families"/>
</dbReference>
<evidence type="ECO:0000256" key="3">
    <source>
        <dbReference type="SAM" id="Phobius"/>
    </source>
</evidence>
<protein>
    <submittedName>
        <fullName evidence="4">Spore germination protein</fullName>
    </submittedName>
</protein>
<dbReference type="Pfam" id="PF03323">
    <property type="entry name" value="GerA"/>
    <property type="match status" value="1"/>
</dbReference>
<keyword evidence="3" id="KW-0812">Transmembrane</keyword>
<dbReference type="RefSeq" id="WP_210663759.1">
    <property type="nucleotide sequence ID" value="NZ_JAGKSP010000019.1"/>
</dbReference>
<feature type="transmembrane region" description="Helical" evidence="3">
    <location>
        <begin position="425"/>
        <end position="452"/>
    </location>
</feature>
<sequence>MGHPRSESMPSLGELSSGLQENEARLRQVFANCSDVIFRKLCSQAEEAQAETLLIYLDGLTNTAELEQVILKPLVYEMERSNRQGQTYVQEAIRTGQLAAAHITVNSDLNEIVEGILTGKAALMTQGEAIAILADFNDFPKRSVEEPALEASIRGPREGFTEVLRTNTSLIRRKLATPLLKMESIRLGSISSTGIVIVYLEGTASSSLVEEVRSRLKRVQVKSVLDSSYLEEYLEDQKYSPFPQIQNTERPDTVAASLLEGKVAIIVNGSPNVLLAPMTFWNGFQAAEDHYEKFWYVSAVRLIRFILFMMSLLLPSFYVALTTYHPQMIPVALMMSISSAREGVPFPTVVETLMMEIMFEGLREAGLRLPRAIGSAVSIVGALVIGEAAVQAGFISAPIVIIVASTGIASFSIPRYSMSLPFRLLRFPLLVLSGTFGFFGIGAGVIAILIHLCTLESFKVPYFTPFAPLHLKQLKDTIIRAPKERQES</sequence>
<dbReference type="PANTHER" id="PTHR22550">
    <property type="entry name" value="SPORE GERMINATION PROTEIN"/>
    <property type="match status" value="1"/>
</dbReference>
<name>A0ABS5CKX4_9BACL</name>
<reference evidence="4 5" key="1">
    <citation type="submission" date="2021-04" db="EMBL/GenBank/DDBJ databases">
        <title>Paenibacillus sp. DLE-14 whole genome sequence.</title>
        <authorList>
            <person name="Ham Y.J."/>
        </authorList>
    </citation>
    <scope>NUCLEOTIDE SEQUENCE [LARGE SCALE GENOMIC DNA]</scope>
    <source>
        <strain evidence="4 5">DLE-14</strain>
    </source>
</reference>
<dbReference type="PANTHER" id="PTHR22550:SF5">
    <property type="entry name" value="LEUCINE ZIPPER PROTEIN 4"/>
    <property type="match status" value="1"/>
</dbReference>
<dbReference type="PIRSF" id="PIRSF005690">
    <property type="entry name" value="GerBA"/>
    <property type="match status" value="1"/>
</dbReference>
<dbReference type="InterPro" id="IPR004995">
    <property type="entry name" value="Spore_Ger"/>
</dbReference>
<gene>
    <name evidence="4" type="ORF">I8J30_27815</name>
</gene>
<evidence type="ECO:0000313" key="5">
    <source>
        <dbReference type="Proteomes" id="UP000673394"/>
    </source>
</evidence>
<feature type="transmembrane region" description="Helical" evidence="3">
    <location>
        <begin position="302"/>
        <end position="324"/>
    </location>
</feature>
<comment type="caution">
    <text evidence="4">The sequence shown here is derived from an EMBL/GenBank/DDBJ whole genome shotgun (WGS) entry which is preliminary data.</text>
</comment>